<proteinExistence type="predicted"/>
<dbReference type="InterPro" id="IPR000905">
    <property type="entry name" value="Gcp-like_dom"/>
</dbReference>
<dbReference type="PANTHER" id="PTHR11735">
    <property type="entry name" value="TRNA N6-ADENOSINE THREONYLCARBAMOYLTRANSFERASE"/>
    <property type="match status" value="1"/>
</dbReference>
<dbReference type="InterPro" id="IPR043129">
    <property type="entry name" value="ATPase_NBD"/>
</dbReference>
<evidence type="ECO:0000313" key="3">
    <source>
        <dbReference type="Proteomes" id="UP000782843"/>
    </source>
</evidence>
<comment type="caution">
    <text evidence="2">The sequence shown here is derived from an EMBL/GenBank/DDBJ whole genome shotgun (WGS) entry which is preliminary data.</text>
</comment>
<reference evidence="2" key="2">
    <citation type="journal article" date="2021" name="Microbiome">
        <title>Successional dynamics and alternative stable states in a saline activated sludge microbial community over 9 years.</title>
        <authorList>
            <person name="Wang Y."/>
            <person name="Ye J."/>
            <person name="Ju F."/>
            <person name="Liu L."/>
            <person name="Boyd J.A."/>
            <person name="Deng Y."/>
            <person name="Parks D.H."/>
            <person name="Jiang X."/>
            <person name="Yin X."/>
            <person name="Woodcroft B.J."/>
            <person name="Tyson G.W."/>
            <person name="Hugenholtz P."/>
            <person name="Polz M.F."/>
            <person name="Zhang T."/>
        </authorList>
    </citation>
    <scope>NUCLEOTIDE SEQUENCE</scope>
    <source>
        <strain evidence="2">HKST-UBA10</strain>
    </source>
</reference>
<protein>
    <submittedName>
        <fullName evidence="2">tRNA (Adenosine(37)-N6)-threonylcarbamoyltransferase complex transferase subunit TsaD</fullName>
    </submittedName>
</protein>
<dbReference type="Proteomes" id="UP000782843">
    <property type="component" value="Unassembled WGS sequence"/>
</dbReference>
<feature type="domain" description="Gcp-like" evidence="1">
    <location>
        <begin position="3"/>
        <end position="76"/>
    </location>
</feature>
<dbReference type="SUPFAM" id="SSF53067">
    <property type="entry name" value="Actin-like ATPase domain"/>
    <property type="match status" value="1"/>
</dbReference>
<evidence type="ECO:0000313" key="2">
    <source>
        <dbReference type="EMBL" id="MCA9382234.1"/>
    </source>
</evidence>
<dbReference type="PANTHER" id="PTHR11735:SF6">
    <property type="entry name" value="TRNA N6-ADENOSINE THREONYLCARBAMOYLTRANSFERASE, MITOCHONDRIAL"/>
    <property type="match status" value="1"/>
</dbReference>
<dbReference type="EMBL" id="JAGQLG010000089">
    <property type="protein sequence ID" value="MCA9382234.1"/>
    <property type="molecule type" value="Genomic_DNA"/>
</dbReference>
<dbReference type="Pfam" id="PF00814">
    <property type="entry name" value="TsaD"/>
    <property type="match status" value="1"/>
</dbReference>
<organism evidence="2 3">
    <name type="scientific">Candidatus Dojkabacteria bacterium</name>
    <dbReference type="NCBI Taxonomy" id="2099670"/>
    <lineage>
        <taxon>Bacteria</taxon>
        <taxon>Candidatus Dojkabacteria</taxon>
    </lineage>
</organism>
<accession>A0A955L3J2</accession>
<sequence length="86" mass="9497">WVRDICASFQEAVVDVLVYKTLTAAHSLGIDTITVGGGVAANTRLRDKLIREAHKMEYDVHFPDFEFCLDNGAMIAGLGYHVLENS</sequence>
<dbReference type="AlphaFoldDB" id="A0A955L3J2"/>
<name>A0A955L3J2_9BACT</name>
<reference evidence="2" key="1">
    <citation type="submission" date="2020-04" db="EMBL/GenBank/DDBJ databases">
        <authorList>
            <person name="Zhang T."/>
        </authorList>
    </citation>
    <scope>NUCLEOTIDE SEQUENCE</scope>
    <source>
        <strain evidence="2">HKST-UBA10</strain>
    </source>
</reference>
<feature type="non-terminal residue" evidence="2">
    <location>
        <position position="1"/>
    </location>
</feature>
<gene>
    <name evidence="2" type="ORF">KC660_02390</name>
</gene>
<evidence type="ECO:0000259" key="1">
    <source>
        <dbReference type="Pfam" id="PF00814"/>
    </source>
</evidence>
<dbReference type="Gene3D" id="3.30.420.40">
    <property type="match status" value="2"/>
</dbReference>